<sequence length="131" mass="14848">MFYTFRLLTQTHLDCGDIKRLGNTGDGGWDICVVDPYFPKPGCIVYSFGINYDFTFDDSVAETFGCEVRTFDPSMLIGDHMHQPTVYFYQLGLGAVNTVNDKGWKLETMGSIMKKLKHLNEIKLRAGQNYG</sequence>
<keyword evidence="3" id="KW-1185">Reference proteome</keyword>
<dbReference type="Pfam" id="PF13383">
    <property type="entry name" value="Methyltransf_22"/>
    <property type="match status" value="1"/>
</dbReference>
<protein>
    <recommendedName>
        <fullName evidence="1">Methyltransferase domain-containing protein</fullName>
    </recommendedName>
</protein>
<name>A0AAD9NAX7_9ANNE</name>
<dbReference type="PANTHER" id="PTHR32026:SF10">
    <property type="entry name" value="METHYLTRANSFERASE-LIKE PROTEIN 24-RELATED"/>
    <property type="match status" value="1"/>
</dbReference>
<feature type="domain" description="Methyltransferase" evidence="1">
    <location>
        <begin position="11"/>
        <end position="121"/>
    </location>
</feature>
<dbReference type="InterPro" id="IPR026913">
    <property type="entry name" value="METTL24"/>
</dbReference>
<reference evidence="2" key="1">
    <citation type="journal article" date="2023" name="Mol. Biol. Evol.">
        <title>Third-Generation Sequencing Reveals the Adaptive Role of the Epigenome in Three Deep-Sea Polychaetes.</title>
        <authorList>
            <person name="Perez M."/>
            <person name="Aroh O."/>
            <person name="Sun Y."/>
            <person name="Lan Y."/>
            <person name="Juniper S.K."/>
            <person name="Young C.R."/>
            <person name="Angers B."/>
            <person name="Qian P.Y."/>
        </authorList>
    </citation>
    <scope>NUCLEOTIDE SEQUENCE</scope>
    <source>
        <strain evidence="2">P08H-3</strain>
    </source>
</reference>
<dbReference type="AlphaFoldDB" id="A0AAD9NAX7"/>
<evidence type="ECO:0000313" key="2">
    <source>
        <dbReference type="EMBL" id="KAK2163567.1"/>
    </source>
</evidence>
<comment type="caution">
    <text evidence="2">The sequence shown here is derived from an EMBL/GenBank/DDBJ whole genome shotgun (WGS) entry which is preliminary data.</text>
</comment>
<dbReference type="Proteomes" id="UP001208570">
    <property type="component" value="Unassembled WGS sequence"/>
</dbReference>
<organism evidence="2 3">
    <name type="scientific">Paralvinella palmiformis</name>
    <dbReference type="NCBI Taxonomy" id="53620"/>
    <lineage>
        <taxon>Eukaryota</taxon>
        <taxon>Metazoa</taxon>
        <taxon>Spiralia</taxon>
        <taxon>Lophotrochozoa</taxon>
        <taxon>Annelida</taxon>
        <taxon>Polychaeta</taxon>
        <taxon>Sedentaria</taxon>
        <taxon>Canalipalpata</taxon>
        <taxon>Terebellida</taxon>
        <taxon>Terebelliformia</taxon>
        <taxon>Alvinellidae</taxon>
        <taxon>Paralvinella</taxon>
    </lineage>
</organism>
<proteinExistence type="predicted"/>
<evidence type="ECO:0000259" key="1">
    <source>
        <dbReference type="Pfam" id="PF13383"/>
    </source>
</evidence>
<dbReference type="PANTHER" id="PTHR32026">
    <property type="entry name" value="METHYLTRANSFERASE-LIKE PROTEIN 24"/>
    <property type="match status" value="1"/>
</dbReference>
<accession>A0AAD9NAX7</accession>
<evidence type="ECO:0000313" key="3">
    <source>
        <dbReference type="Proteomes" id="UP001208570"/>
    </source>
</evidence>
<dbReference type="InterPro" id="IPR025714">
    <property type="entry name" value="Methyltranfer_dom"/>
</dbReference>
<dbReference type="EMBL" id="JAODUP010000077">
    <property type="protein sequence ID" value="KAK2163567.1"/>
    <property type="molecule type" value="Genomic_DNA"/>
</dbReference>
<gene>
    <name evidence="2" type="ORF">LSH36_77g03001</name>
</gene>